<evidence type="ECO:0000259" key="7">
    <source>
        <dbReference type="SMART" id="SM00853"/>
    </source>
</evidence>
<dbReference type="SUPFAM" id="SSF118116">
    <property type="entry name" value="DNA mismatch repair protein MutL"/>
    <property type="match status" value="1"/>
</dbReference>
<evidence type="ECO:0000259" key="8">
    <source>
        <dbReference type="SMART" id="SM01340"/>
    </source>
</evidence>
<evidence type="ECO:0000256" key="5">
    <source>
        <dbReference type="HAMAP-Rule" id="MF_00149"/>
    </source>
</evidence>
<dbReference type="SMART" id="SM01340">
    <property type="entry name" value="DNA_mis_repair"/>
    <property type="match status" value="1"/>
</dbReference>
<dbReference type="Pfam" id="PF08676">
    <property type="entry name" value="MutL_C"/>
    <property type="match status" value="1"/>
</dbReference>
<dbReference type="InterPro" id="IPR036890">
    <property type="entry name" value="HATPase_C_sf"/>
</dbReference>
<dbReference type="InterPro" id="IPR002099">
    <property type="entry name" value="MutL/Mlh/PMS"/>
</dbReference>
<feature type="compositionally biased region" description="Low complexity" evidence="6">
    <location>
        <begin position="130"/>
        <end position="141"/>
    </location>
</feature>
<dbReference type="CDD" id="cd00782">
    <property type="entry name" value="MutL_Trans"/>
    <property type="match status" value="1"/>
</dbReference>
<dbReference type="InterPro" id="IPR042121">
    <property type="entry name" value="MutL_C_regsub"/>
</dbReference>
<dbReference type="Gene3D" id="3.30.230.10">
    <property type="match status" value="1"/>
</dbReference>
<gene>
    <name evidence="5" type="primary">mutL</name>
    <name evidence="9" type="ordered locus">Sthe_1614</name>
</gene>
<evidence type="ECO:0000256" key="1">
    <source>
        <dbReference type="ARBA" id="ARBA00006082"/>
    </source>
</evidence>
<evidence type="ECO:0000256" key="4">
    <source>
        <dbReference type="ARBA" id="ARBA00023204"/>
    </source>
</evidence>
<evidence type="ECO:0000256" key="6">
    <source>
        <dbReference type="SAM" id="MobiDB-lite"/>
    </source>
</evidence>
<dbReference type="Gene3D" id="3.30.1540.20">
    <property type="entry name" value="MutL, C-terminal domain, dimerisation subdomain"/>
    <property type="match status" value="1"/>
</dbReference>
<dbReference type="HAMAP" id="MF_00149">
    <property type="entry name" value="DNA_mis_repair"/>
    <property type="match status" value="1"/>
</dbReference>
<dbReference type="InParanoid" id="D1C481"/>
<dbReference type="InterPro" id="IPR020667">
    <property type="entry name" value="DNA_mismatch_repair_MutL"/>
</dbReference>
<reference evidence="10" key="1">
    <citation type="submission" date="2009-11" db="EMBL/GenBank/DDBJ databases">
        <title>The complete chromosome 1 of Sphaerobacter thermophilus DSM 20745.</title>
        <authorList>
            <person name="Lucas S."/>
            <person name="Copeland A."/>
            <person name="Lapidus A."/>
            <person name="Glavina del Rio T."/>
            <person name="Dalin E."/>
            <person name="Tice H."/>
            <person name="Bruce D."/>
            <person name="Goodwin L."/>
            <person name="Pitluck S."/>
            <person name="Kyrpides N."/>
            <person name="Mavromatis K."/>
            <person name="Ivanova N."/>
            <person name="Mikhailova N."/>
            <person name="LaButti K.M."/>
            <person name="Clum A."/>
            <person name="Sun H.I."/>
            <person name="Brettin T."/>
            <person name="Detter J.C."/>
            <person name="Han C."/>
            <person name="Larimer F."/>
            <person name="Land M."/>
            <person name="Hauser L."/>
            <person name="Markowitz V."/>
            <person name="Cheng J.F."/>
            <person name="Hugenholtz P."/>
            <person name="Woyke T."/>
            <person name="Wu D."/>
            <person name="Steenblock K."/>
            <person name="Schneider S."/>
            <person name="Pukall R."/>
            <person name="Goeker M."/>
            <person name="Klenk H.P."/>
            <person name="Eisen J.A."/>
        </authorList>
    </citation>
    <scope>NUCLEOTIDE SEQUENCE [LARGE SCALE GENOMIC DNA]</scope>
    <source>
        <strain evidence="10">ATCC 49802 / DSM 20745 / S 6022</strain>
    </source>
</reference>
<dbReference type="RefSeq" id="WP_012872095.1">
    <property type="nucleotide sequence ID" value="NC_013523.1"/>
</dbReference>
<dbReference type="Pfam" id="PF01119">
    <property type="entry name" value="DNA_mis_repair"/>
    <property type="match status" value="1"/>
</dbReference>
<dbReference type="SMART" id="SM00853">
    <property type="entry name" value="MutL_C"/>
    <property type="match status" value="1"/>
</dbReference>
<dbReference type="GO" id="GO:0032300">
    <property type="term" value="C:mismatch repair complex"/>
    <property type="evidence" value="ECO:0007669"/>
    <property type="project" value="InterPro"/>
</dbReference>
<feature type="region of interest" description="Disordered" evidence="6">
    <location>
        <begin position="117"/>
        <end position="141"/>
    </location>
</feature>
<dbReference type="InterPro" id="IPR037198">
    <property type="entry name" value="MutL_C_sf"/>
</dbReference>
<organism evidence="9 10">
    <name type="scientific">Sphaerobacter thermophilus (strain ATCC 49802 / DSM 20745 / KCCM 41009 / NCIMB 13125 / S 6022)</name>
    <dbReference type="NCBI Taxonomy" id="479434"/>
    <lineage>
        <taxon>Bacteria</taxon>
        <taxon>Pseudomonadati</taxon>
        <taxon>Thermomicrobiota</taxon>
        <taxon>Thermomicrobia</taxon>
        <taxon>Sphaerobacterales</taxon>
        <taxon>Sphaerobacterineae</taxon>
        <taxon>Sphaerobacteraceae</taxon>
        <taxon>Sphaerobacter</taxon>
    </lineage>
</organism>
<keyword evidence="4 5" id="KW-0234">DNA repair</keyword>
<keyword evidence="3 5" id="KW-0227">DNA damage</keyword>
<dbReference type="InterPro" id="IPR038973">
    <property type="entry name" value="MutL/Mlh/Pms-like"/>
</dbReference>
<evidence type="ECO:0000313" key="10">
    <source>
        <dbReference type="Proteomes" id="UP000002027"/>
    </source>
</evidence>
<proteinExistence type="inferred from homology"/>
<dbReference type="SUPFAM" id="SSF54211">
    <property type="entry name" value="Ribosomal protein S5 domain 2-like"/>
    <property type="match status" value="1"/>
</dbReference>
<dbReference type="Proteomes" id="UP000002027">
    <property type="component" value="Chromosome 1"/>
</dbReference>
<dbReference type="GO" id="GO:0030983">
    <property type="term" value="F:mismatched DNA binding"/>
    <property type="evidence" value="ECO:0007669"/>
    <property type="project" value="InterPro"/>
</dbReference>
<dbReference type="GO" id="GO:0005524">
    <property type="term" value="F:ATP binding"/>
    <property type="evidence" value="ECO:0007669"/>
    <property type="project" value="InterPro"/>
</dbReference>
<keyword evidence="10" id="KW-1185">Reference proteome</keyword>
<dbReference type="PROSITE" id="PS00058">
    <property type="entry name" value="DNA_MISMATCH_REPAIR_1"/>
    <property type="match status" value="1"/>
</dbReference>
<sequence>MPIRLLDEDTIGKIAAGEVIERPASVVKELVENALDAGARSVRVEIRAGGRELIRVSDDGHGIPAEELPLAIQRHATSKVTRFDDLARLTSYGFRGEALASIAAVAELRIVSRPPDSPHAASLVSRNGRVEPPTTVPAAPGTTVTVRDLFAHVPARRAFLRQDHTEAAYVQRVVQACALAAPEVRFELVSDGRTVLATDGSGDLGNTIVGVFGPDIAAEMVPIVPPADDEHDPERPAVTVSGYVGLPTLTRGNRQHIILLVNRRWIESRSLTFALEQAYHSLIMVGRFPVAVLHITVAPERLDVNVHPTKREVRFSDERLVFAAIQRAVRGTLTQHTPAQTIPSFTTTPLSAPTVQRRLALSHPDRFRPTPPPPPEDTPGDDQEAGMTVVPDPGSAVPVLRVLGQVGATYIIAEGPDGMYLIDQHAAHERVLFEQLWQQFERAKPDIQTLLEPLVIELSPVQLETAERCREEMAQIGFHIEPFGGSAVAVRAVPAIAARRDPRAVLLGILDEMAAGGRGTTLLESLTISTACHSAIRAGQTLSLPEMRELIAQLERCTAPRACGHGRPTMLHLSQEELERQFERR</sequence>
<evidence type="ECO:0000256" key="2">
    <source>
        <dbReference type="ARBA" id="ARBA00021975"/>
    </source>
</evidence>
<dbReference type="OrthoDB" id="9763467at2"/>
<dbReference type="InterPro" id="IPR014721">
    <property type="entry name" value="Ribsml_uS5_D2-typ_fold_subgr"/>
</dbReference>
<dbReference type="HOGENOM" id="CLU_004131_4_2_0"/>
<accession>D1C481</accession>
<dbReference type="NCBIfam" id="TIGR00585">
    <property type="entry name" value="mutl"/>
    <property type="match status" value="1"/>
</dbReference>
<dbReference type="STRING" id="479434.Sthe_1614"/>
<reference evidence="9 10" key="2">
    <citation type="journal article" date="2010" name="Stand. Genomic Sci.">
        <title>Complete genome sequence of Desulfohalobium retbaense type strain (HR(100)).</title>
        <authorList>
            <person name="Spring S."/>
            <person name="Nolan M."/>
            <person name="Lapidus A."/>
            <person name="Glavina Del Rio T."/>
            <person name="Copeland A."/>
            <person name="Tice H."/>
            <person name="Cheng J.F."/>
            <person name="Lucas S."/>
            <person name="Land M."/>
            <person name="Chen F."/>
            <person name="Bruce D."/>
            <person name="Goodwin L."/>
            <person name="Pitluck S."/>
            <person name="Ivanova N."/>
            <person name="Mavromatis K."/>
            <person name="Mikhailova N."/>
            <person name="Pati A."/>
            <person name="Chen A."/>
            <person name="Palaniappan K."/>
            <person name="Hauser L."/>
            <person name="Chang Y.J."/>
            <person name="Jeffries C.D."/>
            <person name="Munk C."/>
            <person name="Kiss H."/>
            <person name="Chain P."/>
            <person name="Han C."/>
            <person name="Brettin T."/>
            <person name="Detter J.C."/>
            <person name="Schuler E."/>
            <person name="Goker M."/>
            <person name="Rohde M."/>
            <person name="Bristow J."/>
            <person name="Eisen J.A."/>
            <person name="Markowitz V."/>
            <person name="Hugenholtz P."/>
            <person name="Kyrpides N.C."/>
            <person name="Klenk H.P."/>
        </authorList>
    </citation>
    <scope>NUCLEOTIDE SEQUENCE [LARGE SCALE GENOMIC DNA]</scope>
    <source>
        <strain evidence="10">ATCC 49802 / DSM 20745 / S 6022</strain>
    </source>
</reference>
<dbReference type="GO" id="GO:0140664">
    <property type="term" value="F:ATP-dependent DNA damage sensor activity"/>
    <property type="evidence" value="ECO:0007669"/>
    <property type="project" value="InterPro"/>
</dbReference>
<feature type="domain" description="DNA mismatch repair protein S5" evidence="8">
    <location>
        <begin position="208"/>
        <end position="334"/>
    </location>
</feature>
<dbReference type="eggNOG" id="COG0323">
    <property type="taxonomic scope" value="Bacteria"/>
</dbReference>
<dbReference type="FunFam" id="3.30.565.10:FF:000003">
    <property type="entry name" value="DNA mismatch repair endonuclease MutL"/>
    <property type="match status" value="1"/>
</dbReference>
<dbReference type="CDD" id="cd16926">
    <property type="entry name" value="HATPase_MutL-MLH-PMS-like"/>
    <property type="match status" value="1"/>
</dbReference>
<comment type="similarity">
    <text evidence="1 5">Belongs to the DNA mismatch repair MutL/HexB family.</text>
</comment>
<dbReference type="InterPro" id="IPR042120">
    <property type="entry name" value="MutL_C_dimsub"/>
</dbReference>
<dbReference type="PANTHER" id="PTHR10073:SF12">
    <property type="entry name" value="DNA MISMATCH REPAIR PROTEIN MLH1"/>
    <property type="match status" value="1"/>
</dbReference>
<dbReference type="SUPFAM" id="SSF55874">
    <property type="entry name" value="ATPase domain of HSP90 chaperone/DNA topoisomerase II/histidine kinase"/>
    <property type="match status" value="1"/>
</dbReference>
<dbReference type="Pfam" id="PF13589">
    <property type="entry name" value="HATPase_c_3"/>
    <property type="match status" value="1"/>
</dbReference>
<dbReference type="InterPro" id="IPR013507">
    <property type="entry name" value="DNA_mismatch_S5_2-like"/>
</dbReference>
<dbReference type="PANTHER" id="PTHR10073">
    <property type="entry name" value="DNA MISMATCH REPAIR PROTEIN MLH, PMS, MUTL"/>
    <property type="match status" value="1"/>
</dbReference>
<dbReference type="InterPro" id="IPR014762">
    <property type="entry name" value="DNA_mismatch_repair_CS"/>
</dbReference>
<evidence type="ECO:0000313" key="9">
    <source>
        <dbReference type="EMBL" id="ACZ39048.1"/>
    </source>
</evidence>
<protein>
    <recommendedName>
        <fullName evidence="2 5">DNA mismatch repair protein MutL</fullName>
    </recommendedName>
</protein>
<dbReference type="InterPro" id="IPR014790">
    <property type="entry name" value="MutL_C"/>
</dbReference>
<dbReference type="FunCoup" id="D1C481">
    <property type="interactions" value="453"/>
</dbReference>
<dbReference type="KEGG" id="sti:Sthe_1614"/>
<feature type="region of interest" description="Disordered" evidence="6">
    <location>
        <begin position="362"/>
        <end position="391"/>
    </location>
</feature>
<dbReference type="Gene3D" id="3.30.565.10">
    <property type="entry name" value="Histidine kinase-like ATPase, C-terminal domain"/>
    <property type="match status" value="1"/>
</dbReference>
<evidence type="ECO:0000256" key="3">
    <source>
        <dbReference type="ARBA" id="ARBA00022763"/>
    </source>
</evidence>
<dbReference type="AlphaFoldDB" id="D1C481"/>
<dbReference type="InterPro" id="IPR020568">
    <property type="entry name" value="Ribosomal_Su5_D2-typ_SF"/>
</dbReference>
<name>D1C481_SPHTD</name>
<dbReference type="Gene3D" id="3.30.1370.100">
    <property type="entry name" value="MutL, C-terminal domain, regulatory subdomain"/>
    <property type="match status" value="1"/>
</dbReference>
<dbReference type="GO" id="GO:0006298">
    <property type="term" value="P:mismatch repair"/>
    <property type="evidence" value="ECO:0007669"/>
    <property type="project" value="UniProtKB-UniRule"/>
</dbReference>
<comment type="function">
    <text evidence="5">This protein is involved in the repair of mismatches in DNA. It is required for dam-dependent methyl-directed DNA mismatch repair. May act as a 'molecular matchmaker', a protein that promotes the formation of a stable complex between two or more DNA-binding proteins in an ATP-dependent manner without itself being part of a final effector complex.</text>
</comment>
<dbReference type="GO" id="GO:0016887">
    <property type="term" value="F:ATP hydrolysis activity"/>
    <property type="evidence" value="ECO:0007669"/>
    <property type="project" value="InterPro"/>
</dbReference>
<dbReference type="EMBL" id="CP001823">
    <property type="protein sequence ID" value="ACZ39048.1"/>
    <property type="molecule type" value="Genomic_DNA"/>
</dbReference>
<feature type="domain" description="MutL C-terminal dimerisation" evidence="7">
    <location>
        <begin position="402"/>
        <end position="542"/>
    </location>
</feature>